<feature type="transmembrane region" description="Helical" evidence="6">
    <location>
        <begin position="171"/>
        <end position="190"/>
    </location>
</feature>
<protein>
    <recommendedName>
        <fullName evidence="7">TM2 domain-containing protein</fullName>
    </recommendedName>
</protein>
<organism evidence="8 9">
    <name type="scientific">Actinomyces radicidentis</name>
    <dbReference type="NCBI Taxonomy" id="111015"/>
    <lineage>
        <taxon>Bacteria</taxon>
        <taxon>Bacillati</taxon>
        <taxon>Actinomycetota</taxon>
        <taxon>Actinomycetes</taxon>
        <taxon>Actinomycetales</taxon>
        <taxon>Actinomycetaceae</taxon>
        <taxon>Actinomyces</taxon>
    </lineage>
</organism>
<dbReference type="RefSeq" id="WP_067941670.1">
    <property type="nucleotide sequence ID" value="NZ_CP014228.1"/>
</dbReference>
<dbReference type="KEGG" id="ard:AXF14_06025"/>
<gene>
    <name evidence="8" type="ORF">AXF14_06025</name>
</gene>
<dbReference type="AlphaFoldDB" id="A0A0X8JEZ4"/>
<feature type="transmembrane region" description="Helical" evidence="6">
    <location>
        <begin position="116"/>
        <end position="135"/>
    </location>
</feature>
<dbReference type="InterPro" id="IPR007829">
    <property type="entry name" value="TM2"/>
</dbReference>
<dbReference type="OrthoDB" id="2004788at2"/>
<comment type="subcellular location">
    <subcellularLocation>
        <location evidence="1">Membrane</location>
        <topology evidence="1">Multi-pass membrane protein</topology>
    </subcellularLocation>
</comment>
<dbReference type="GO" id="GO:0016020">
    <property type="term" value="C:membrane"/>
    <property type="evidence" value="ECO:0007669"/>
    <property type="project" value="UniProtKB-SubCell"/>
</dbReference>
<evidence type="ECO:0000256" key="3">
    <source>
        <dbReference type="ARBA" id="ARBA00022989"/>
    </source>
</evidence>
<name>A0A0X8JEZ4_ACTRD</name>
<evidence type="ECO:0000256" key="4">
    <source>
        <dbReference type="ARBA" id="ARBA00023136"/>
    </source>
</evidence>
<evidence type="ECO:0000259" key="7">
    <source>
        <dbReference type="Pfam" id="PF05154"/>
    </source>
</evidence>
<evidence type="ECO:0000313" key="8">
    <source>
        <dbReference type="EMBL" id="AMD87223.1"/>
    </source>
</evidence>
<accession>A0A0X8JEZ4</accession>
<evidence type="ECO:0000256" key="6">
    <source>
        <dbReference type="SAM" id="Phobius"/>
    </source>
</evidence>
<dbReference type="Proteomes" id="UP000065220">
    <property type="component" value="Chromosome"/>
</dbReference>
<evidence type="ECO:0000313" key="9">
    <source>
        <dbReference type="Proteomes" id="UP000065220"/>
    </source>
</evidence>
<sequence>MSDPYNPSGYPQGQAGVHQAPPIGAQGAVVQPYGQPGQAYTGTGYASAPSGGYASAPSADSGYDAGYQQYQGASQQPGYGAGYQAAGYQQYQGGYQQPGYQQPYAGAYAVARKSKIAAGLLGIFLGSLGVHNFYLGRDARGGLQLGLTVAGVILSFIFVGLFVLLGVEVWALVEGILILAATPGAVPWGVDARGVPLSD</sequence>
<keyword evidence="9" id="KW-1185">Reference proteome</keyword>
<keyword evidence="2 6" id="KW-0812">Transmembrane</keyword>
<proteinExistence type="predicted"/>
<evidence type="ECO:0000256" key="2">
    <source>
        <dbReference type="ARBA" id="ARBA00022692"/>
    </source>
</evidence>
<feature type="region of interest" description="Disordered" evidence="5">
    <location>
        <begin position="1"/>
        <end position="21"/>
    </location>
</feature>
<reference evidence="9" key="1">
    <citation type="submission" date="2016-02" db="EMBL/GenBank/DDBJ databases">
        <authorList>
            <person name="Holder M.E."/>
            <person name="Ajami N.J."/>
            <person name="Petrosino J.F."/>
        </authorList>
    </citation>
    <scope>NUCLEOTIDE SEQUENCE [LARGE SCALE GENOMIC DNA]</scope>
    <source>
        <strain evidence="9">CCUG 36733</strain>
    </source>
</reference>
<keyword evidence="3 6" id="KW-1133">Transmembrane helix</keyword>
<dbReference type="EMBL" id="CP014228">
    <property type="protein sequence ID" value="AMD87223.1"/>
    <property type="molecule type" value="Genomic_DNA"/>
</dbReference>
<evidence type="ECO:0000256" key="1">
    <source>
        <dbReference type="ARBA" id="ARBA00004141"/>
    </source>
</evidence>
<dbReference type="Pfam" id="PF05154">
    <property type="entry name" value="TM2"/>
    <property type="match status" value="1"/>
</dbReference>
<feature type="domain" description="TM2" evidence="7">
    <location>
        <begin position="112"/>
        <end position="162"/>
    </location>
</feature>
<keyword evidence="4 6" id="KW-0472">Membrane</keyword>
<evidence type="ECO:0000256" key="5">
    <source>
        <dbReference type="SAM" id="MobiDB-lite"/>
    </source>
</evidence>
<feature type="transmembrane region" description="Helical" evidence="6">
    <location>
        <begin position="141"/>
        <end position="164"/>
    </location>
</feature>